<dbReference type="Pfam" id="PF02519">
    <property type="entry name" value="Auxin_inducible"/>
    <property type="match status" value="1"/>
</dbReference>
<evidence type="ECO:0000256" key="1">
    <source>
        <dbReference type="ARBA" id="ARBA00006974"/>
    </source>
</evidence>
<keyword evidence="6" id="KW-1185">Reference proteome</keyword>
<reference evidence="6" key="1">
    <citation type="submission" date="2013-09" db="EMBL/GenBank/DDBJ databases">
        <title>Corchorus olitorius genome sequencing.</title>
        <authorList>
            <person name="Alam M."/>
            <person name="Haque M.S."/>
            <person name="Islam M.S."/>
            <person name="Emdad E.M."/>
            <person name="Islam M.M."/>
            <person name="Ahmed B."/>
            <person name="Halim A."/>
            <person name="Hossen Q.M.M."/>
            <person name="Hossain M.Z."/>
            <person name="Ahmed R."/>
            <person name="Khan M.M."/>
            <person name="Islam R."/>
            <person name="Rashid M.M."/>
            <person name="Khan S.A."/>
            <person name="Rahman M.S."/>
            <person name="Alam M."/>
            <person name="Yahiya A.S."/>
            <person name="Khan M.S."/>
            <person name="Azam M.S."/>
            <person name="Haque T."/>
            <person name="Lashkar M.Z.H."/>
            <person name="Akhand A.I."/>
            <person name="Morshed G."/>
            <person name="Roy S."/>
            <person name="Uddin K.S."/>
            <person name="Rabeya T."/>
            <person name="Hossain A.S."/>
            <person name="Chowdhury A."/>
            <person name="Snigdha A.R."/>
            <person name="Mortoza M.S."/>
            <person name="Matin S.A."/>
            <person name="Hoque S.M.E."/>
            <person name="Islam M.K."/>
            <person name="Roy D.K."/>
            <person name="Haider R."/>
            <person name="Moosa M.M."/>
            <person name="Elias S.M."/>
            <person name="Hasan A.M."/>
            <person name="Jahan S."/>
            <person name="Shafiuddin M."/>
            <person name="Mahmood N."/>
            <person name="Shommy N.S."/>
        </authorList>
    </citation>
    <scope>NUCLEOTIDE SEQUENCE [LARGE SCALE GENOMIC DNA]</scope>
    <source>
        <strain evidence="6">cv. O-4</strain>
    </source>
</reference>
<keyword evidence="2" id="KW-0217">Developmental protein</keyword>
<protein>
    <submittedName>
        <fullName evidence="5">Auxin responsive SAUR protein</fullName>
    </submittedName>
</protein>
<dbReference type="GO" id="GO:0009733">
    <property type="term" value="P:response to auxin"/>
    <property type="evidence" value="ECO:0007669"/>
    <property type="project" value="InterPro"/>
</dbReference>
<evidence type="ECO:0000313" key="5">
    <source>
        <dbReference type="EMBL" id="OMO65545.1"/>
    </source>
</evidence>
<dbReference type="Proteomes" id="UP000187203">
    <property type="component" value="Unassembled WGS sequence"/>
</dbReference>
<evidence type="ECO:0000256" key="3">
    <source>
        <dbReference type="ARBA" id="ARBA00022604"/>
    </source>
</evidence>
<feature type="compositionally biased region" description="Acidic residues" evidence="4">
    <location>
        <begin position="24"/>
        <end position="42"/>
    </location>
</feature>
<dbReference type="PANTHER" id="PTHR31374:SF139">
    <property type="entry name" value="OS02G0143300 PROTEIN"/>
    <property type="match status" value="1"/>
</dbReference>
<keyword evidence="3" id="KW-0341">Growth regulation</keyword>
<dbReference type="STRING" id="93759.A0A1R3H5A1"/>
<evidence type="ECO:0000256" key="4">
    <source>
        <dbReference type="SAM" id="MobiDB-lite"/>
    </source>
</evidence>
<sequence>MTILRPWRRENFPIIPKKKYCHDNEDDEEMPRESLLTEDLELSDGSSRGSRDPKYVPKGFVAVYVGTELRRFVIPTSYLSMPEFKVLMDKAAEEFGFEQEGGLKIPCDEQDFEHILHNCMTLDRMSKNKKI</sequence>
<accession>A0A1R3H5A1</accession>
<gene>
    <name evidence="5" type="ORF">COLO4_31137</name>
</gene>
<name>A0A1R3H5A1_9ROSI</name>
<dbReference type="EMBL" id="AWUE01020826">
    <property type="protein sequence ID" value="OMO65545.1"/>
    <property type="molecule type" value="Genomic_DNA"/>
</dbReference>
<dbReference type="AlphaFoldDB" id="A0A1R3H5A1"/>
<comment type="similarity">
    <text evidence="1">Belongs to the ARG7 family.</text>
</comment>
<evidence type="ECO:0000256" key="2">
    <source>
        <dbReference type="ARBA" id="ARBA00022473"/>
    </source>
</evidence>
<proteinExistence type="inferred from homology"/>
<dbReference type="InterPro" id="IPR003676">
    <property type="entry name" value="SAUR_fam"/>
</dbReference>
<feature type="region of interest" description="Disordered" evidence="4">
    <location>
        <begin position="22"/>
        <end position="53"/>
    </location>
</feature>
<comment type="caution">
    <text evidence="5">The sequence shown here is derived from an EMBL/GenBank/DDBJ whole genome shotgun (WGS) entry which is preliminary data.</text>
</comment>
<organism evidence="5 6">
    <name type="scientific">Corchorus olitorius</name>
    <dbReference type="NCBI Taxonomy" id="93759"/>
    <lineage>
        <taxon>Eukaryota</taxon>
        <taxon>Viridiplantae</taxon>
        <taxon>Streptophyta</taxon>
        <taxon>Embryophyta</taxon>
        <taxon>Tracheophyta</taxon>
        <taxon>Spermatophyta</taxon>
        <taxon>Magnoliopsida</taxon>
        <taxon>eudicotyledons</taxon>
        <taxon>Gunneridae</taxon>
        <taxon>Pentapetalae</taxon>
        <taxon>rosids</taxon>
        <taxon>malvids</taxon>
        <taxon>Malvales</taxon>
        <taxon>Malvaceae</taxon>
        <taxon>Grewioideae</taxon>
        <taxon>Apeibeae</taxon>
        <taxon>Corchorus</taxon>
    </lineage>
</organism>
<dbReference type="OrthoDB" id="1897212at2759"/>
<dbReference type="PANTHER" id="PTHR31374">
    <property type="entry name" value="AUXIN-INDUCED PROTEIN-LIKE-RELATED"/>
    <property type="match status" value="1"/>
</dbReference>
<evidence type="ECO:0000313" key="6">
    <source>
        <dbReference type="Proteomes" id="UP000187203"/>
    </source>
</evidence>